<dbReference type="EMBL" id="FNND01000004">
    <property type="protein sequence ID" value="SDW78864.1"/>
    <property type="molecule type" value="Genomic_DNA"/>
</dbReference>
<sequence>MNLEEIDKYIKWKDRWSKKDNIDMYQYISFNIHPDDILIIGKLLFPEIIEIEDCIFLKDNFDDLLYKNLKKRYNNSREIEFEINKLKLYDLFAHCTDTIDDKLFRKIGEFIQFSWNIYFKHKFPNKNIVIEYISDPYNYGDVLSFYVEKQK</sequence>
<protein>
    <submittedName>
        <fullName evidence="1">Uncharacterized protein</fullName>
    </submittedName>
</protein>
<dbReference type="RefSeq" id="WP_016420701.1">
    <property type="nucleotide sequence ID" value="NZ_FNND01000004.1"/>
</dbReference>
<organism evidence="1 2">
    <name type="scientific">Capnocytophaga granulosa</name>
    <dbReference type="NCBI Taxonomy" id="45242"/>
    <lineage>
        <taxon>Bacteria</taxon>
        <taxon>Pseudomonadati</taxon>
        <taxon>Bacteroidota</taxon>
        <taxon>Flavobacteriia</taxon>
        <taxon>Flavobacteriales</taxon>
        <taxon>Flavobacteriaceae</taxon>
        <taxon>Capnocytophaga</taxon>
    </lineage>
</organism>
<reference evidence="1 2" key="1">
    <citation type="submission" date="2016-10" db="EMBL/GenBank/DDBJ databases">
        <authorList>
            <person name="Varghese N."/>
            <person name="Submissions S."/>
        </authorList>
    </citation>
    <scope>NUCLEOTIDE SEQUENCE [LARGE SCALE GENOMIC DNA]</scope>
    <source>
        <strain evidence="1 2">DSM 11449</strain>
    </source>
</reference>
<accession>A0A1H2WF12</accession>
<dbReference type="AlphaFoldDB" id="A0A1H2WF12"/>
<dbReference type="Proteomes" id="UP000182771">
    <property type="component" value="Unassembled WGS sequence"/>
</dbReference>
<gene>
    <name evidence="1" type="ORF">SAMN05444420_10460</name>
</gene>
<dbReference type="GeneID" id="85017418"/>
<keyword evidence="2" id="KW-1185">Reference proteome</keyword>
<comment type="caution">
    <text evidence="1">The sequence shown here is derived from an EMBL/GenBank/DDBJ whole genome shotgun (WGS) entry which is preliminary data.</text>
</comment>
<name>A0A1H2WF12_9FLAO</name>
<proteinExistence type="predicted"/>
<evidence type="ECO:0000313" key="2">
    <source>
        <dbReference type="Proteomes" id="UP000182771"/>
    </source>
</evidence>
<evidence type="ECO:0000313" key="1">
    <source>
        <dbReference type="EMBL" id="SDW78864.1"/>
    </source>
</evidence>
<dbReference type="OrthoDB" id="2618800at2"/>